<keyword evidence="4" id="KW-0441">Lipid A biosynthesis</keyword>
<dbReference type="InterPro" id="IPR003758">
    <property type="entry name" value="LpxK"/>
</dbReference>
<dbReference type="UniPathway" id="UPA00359">
    <property type="reaction ID" value="UER00482"/>
</dbReference>
<evidence type="ECO:0000256" key="7">
    <source>
        <dbReference type="ARBA" id="ARBA00022777"/>
    </source>
</evidence>
<dbReference type="GO" id="GO:0009244">
    <property type="term" value="P:lipopolysaccharide core region biosynthetic process"/>
    <property type="evidence" value="ECO:0007669"/>
    <property type="project" value="TreeGrafter"/>
</dbReference>
<evidence type="ECO:0000256" key="2">
    <source>
        <dbReference type="ARBA" id="ARBA00012071"/>
    </source>
</evidence>
<dbReference type="GO" id="GO:0009245">
    <property type="term" value="P:lipid A biosynthetic process"/>
    <property type="evidence" value="ECO:0007669"/>
    <property type="project" value="UniProtKB-KW"/>
</dbReference>
<protein>
    <recommendedName>
        <fullName evidence="2">tetraacyldisaccharide 4'-kinase</fullName>
        <ecNumber evidence="2">2.7.1.130</ecNumber>
    </recommendedName>
</protein>
<proteinExistence type="predicted"/>
<gene>
    <name evidence="10" type="ORF">METZ01_LOCUS391617</name>
</gene>
<evidence type="ECO:0000256" key="4">
    <source>
        <dbReference type="ARBA" id="ARBA00022556"/>
    </source>
</evidence>
<sequence length="192" mass="21735">MDDGFQNPTIYKDFSIIVINASQEFGNKRVMPSGPLRESIKRGLTRTNLVIVIGDTTTDLKKMIPSHIPIMSAKFIINKENKIFKGQKITAFAGIAYPEKFFTSLAEQGAQIVKEVIYPDHHIYHENDLLNLAEIANKTQSILVSTQKDFVRIPKSYRSLVNTLEGEVVFDNEELLLEILSNVVENHLTDDK</sequence>
<dbReference type="PANTHER" id="PTHR42724">
    <property type="entry name" value="TETRAACYLDISACCHARIDE 4'-KINASE"/>
    <property type="match status" value="1"/>
</dbReference>
<accession>A0A382UWW9</accession>
<dbReference type="EMBL" id="UINC01147432">
    <property type="protein sequence ID" value="SVD38763.1"/>
    <property type="molecule type" value="Genomic_DNA"/>
</dbReference>
<dbReference type="GO" id="GO:0005886">
    <property type="term" value="C:plasma membrane"/>
    <property type="evidence" value="ECO:0007669"/>
    <property type="project" value="TreeGrafter"/>
</dbReference>
<comment type="pathway">
    <text evidence="1">Glycolipid biosynthesis; lipid IV(A) biosynthesis; lipid IV(A) from (3R)-3-hydroxytetradecanoyl-[acyl-carrier-protein] and UDP-N-acetyl-alpha-D-glucosamine: step 6/6.</text>
</comment>
<keyword evidence="5" id="KW-0808">Transferase</keyword>
<evidence type="ECO:0000256" key="6">
    <source>
        <dbReference type="ARBA" id="ARBA00022741"/>
    </source>
</evidence>
<dbReference type="GO" id="GO:0005524">
    <property type="term" value="F:ATP binding"/>
    <property type="evidence" value="ECO:0007669"/>
    <property type="project" value="UniProtKB-KW"/>
</dbReference>
<evidence type="ECO:0000256" key="9">
    <source>
        <dbReference type="ARBA" id="ARBA00023098"/>
    </source>
</evidence>
<dbReference type="EC" id="2.7.1.130" evidence="2"/>
<dbReference type="GO" id="GO:0009029">
    <property type="term" value="F:lipid-A 4'-kinase activity"/>
    <property type="evidence" value="ECO:0007669"/>
    <property type="project" value="UniProtKB-EC"/>
</dbReference>
<reference evidence="10" key="1">
    <citation type="submission" date="2018-05" db="EMBL/GenBank/DDBJ databases">
        <authorList>
            <person name="Lanie J.A."/>
            <person name="Ng W.-L."/>
            <person name="Kazmierczak K.M."/>
            <person name="Andrzejewski T.M."/>
            <person name="Davidsen T.M."/>
            <person name="Wayne K.J."/>
            <person name="Tettelin H."/>
            <person name="Glass J.I."/>
            <person name="Rusch D."/>
            <person name="Podicherti R."/>
            <person name="Tsui H.-C.T."/>
            <person name="Winkler M.E."/>
        </authorList>
    </citation>
    <scope>NUCLEOTIDE SEQUENCE</scope>
</reference>
<evidence type="ECO:0000256" key="3">
    <source>
        <dbReference type="ARBA" id="ARBA00022516"/>
    </source>
</evidence>
<keyword evidence="9" id="KW-0443">Lipid metabolism</keyword>
<dbReference type="NCBIfam" id="TIGR00682">
    <property type="entry name" value="lpxK"/>
    <property type="match status" value="1"/>
</dbReference>
<dbReference type="Pfam" id="PF02606">
    <property type="entry name" value="LpxK"/>
    <property type="match status" value="1"/>
</dbReference>
<evidence type="ECO:0000256" key="1">
    <source>
        <dbReference type="ARBA" id="ARBA00004870"/>
    </source>
</evidence>
<keyword evidence="7" id="KW-0418">Kinase</keyword>
<keyword evidence="6" id="KW-0547">Nucleotide-binding</keyword>
<evidence type="ECO:0000313" key="10">
    <source>
        <dbReference type="EMBL" id="SVD38763.1"/>
    </source>
</evidence>
<organism evidence="10">
    <name type="scientific">marine metagenome</name>
    <dbReference type="NCBI Taxonomy" id="408172"/>
    <lineage>
        <taxon>unclassified sequences</taxon>
        <taxon>metagenomes</taxon>
        <taxon>ecological metagenomes</taxon>
    </lineage>
</organism>
<dbReference type="PANTHER" id="PTHR42724:SF1">
    <property type="entry name" value="TETRAACYLDISACCHARIDE 4'-KINASE, MITOCHONDRIAL-RELATED"/>
    <property type="match status" value="1"/>
</dbReference>
<evidence type="ECO:0000256" key="5">
    <source>
        <dbReference type="ARBA" id="ARBA00022679"/>
    </source>
</evidence>
<keyword evidence="3" id="KW-0444">Lipid biosynthesis</keyword>
<dbReference type="AlphaFoldDB" id="A0A382UWW9"/>
<keyword evidence="8" id="KW-0067">ATP-binding</keyword>
<evidence type="ECO:0000256" key="8">
    <source>
        <dbReference type="ARBA" id="ARBA00022840"/>
    </source>
</evidence>
<name>A0A382UWW9_9ZZZZ</name>